<name>A0A514ECD3_9XANT</name>
<evidence type="ECO:0000313" key="3">
    <source>
        <dbReference type="Proteomes" id="UP000319349"/>
    </source>
</evidence>
<dbReference type="GO" id="GO:0004222">
    <property type="term" value="F:metalloendopeptidase activity"/>
    <property type="evidence" value="ECO:0007669"/>
    <property type="project" value="InterPro"/>
</dbReference>
<proteinExistence type="predicted"/>
<dbReference type="GO" id="GO:0006508">
    <property type="term" value="P:proteolysis"/>
    <property type="evidence" value="ECO:0007669"/>
    <property type="project" value="InterPro"/>
</dbReference>
<accession>A0A514ECD3</accession>
<gene>
    <name evidence="2" type="ORF">E4A48_07890</name>
</gene>
<dbReference type="PANTHER" id="PTHR43660">
    <property type="entry name" value="DIPEPTIDYL CARBOXYPEPTIDASE"/>
    <property type="match status" value="1"/>
</dbReference>
<dbReference type="PANTHER" id="PTHR43660:SF1">
    <property type="entry name" value="DIPEPTIDYL CARBOXYPEPTIDASE"/>
    <property type="match status" value="1"/>
</dbReference>
<evidence type="ECO:0000313" key="2">
    <source>
        <dbReference type="EMBL" id="QDI03632.1"/>
    </source>
</evidence>
<dbReference type="Proteomes" id="UP000319349">
    <property type="component" value="Chromosome"/>
</dbReference>
<keyword evidence="3" id="KW-1185">Reference proteome</keyword>
<evidence type="ECO:0000256" key="1">
    <source>
        <dbReference type="SAM" id="SignalP"/>
    </source>
</evidence>
<dbReference type="Gene3D" id="1.10.1370.40">
    <property type="match status" value="1"/>
</dbReference>
<dbReference type="EMBL" id="CP038228">
    <property type="protein sequence ID" value="QDI03632.1"/>
    <property type="molecule type" value="Genomic_DNA"/>
</dbReference>
<dbReference type="RefSeq" id="WP_039005024.1">
    <property type="nucleotide sequence ID" value="NZ_CM003052.1"/>
</dbReference>
<dbReference type="AlphaFoldDB" id="A0A514ECD3"/>
<protein>
    <recommendedName>
        <fullName evidence="4">Dipeptidyl carboxypeptidase II</fullName>
    </recommendedName>
</protein>
<evidence type="ECO:0008006" key="4">
    <source>
        <dbReference type="Google" id="ProtNLM"/>
    </source>
</evidence>
<sequence>MTSRLALAATLGLAMPAYANPATPAAAQAATQANPFFAESPLPPHFPQFDRIKDSDFAPAFDAGMAQQLKEVEAIAEQKVKR</sequence>
<dbReference type="GO" id="GO:0004180">
    <property type="term" value="F:carboxypeptidase activity"/>
    <property type="evidence" value="ECO:0007669"/>
    <property type="project" value="TreeGrafter"/>
</dbReference>
<dbReference type="InterPro" id="IPR045090">
    <property type="entry name" value="Pept_M3A_M3B"/>
</dbReference>
<feature type="chain" id="PRO_5021875584" description="Dipeptidyl carboxypeptidase II" evidence="1">
    <location>
        <begin position="20"/>
        <end position="82"/>
    </location>
</feature>
<keyword evidence="1" id="KW-0732">Signal</keyword>
<feature type="signal peptide" evidence="1">
    <location>
        <begin position="1"/>
        <end position="19"/>
    </location>
</feature>
<dbReference type="GO" id="GO:0005829">
    <property type="term" value="C:cytosol"/>
    <property type="evidence" value="ECO:0007669"/>
    <property type="project" value="TreeGrafter"/>
</dbReference>
<organism evidence="2 3">
    <name type="scientific">Xanthomonas cerealis pv. cerealis</name>
    <dbReference type="NCBI Taxonomy" id="152263"/>
    <lineage>
        <taxon>Bacteria</taxon>
        <taxon>Pseudomonadati</taxon>
        <taxon>Pseudomonadota</taxon>
        <taxon>Gammaproteobacteria</taxon>
        <taxon>Lysobacterales</taxon>
        <taxon>Lysobacteraceae</taxon>
        <taxon>Xanthomonas</taxon>
        <taxon>Xanthomonas translucens group</taxon>
        <taxon>Xanthomonas cerealis</taxon>
    </lineage>
</organism>
<reference evidence="2 3" key="1">
    <citation type="submission" date="2019-03" db="EMBL/GenBank/DDBJ databases">
        <title>Tal1 in Xanthomonas translucens pv. cerealis Contributes to Virulence in Bacterial Leaf Streak of Wheat.</title>
        <authorList>
            <person name="Shah S.M.A."/>
            <person name="Haq F."/>
            <person name="Ma W."/>
            <person name="Xu X."/>
            <person name="Wang S."/>
            <person name="Xu Z."/>
            <person name="Zou L."/>
            <person name="Zhu B."/>
            <person name="Chen G."/>
        </authorList>
    </citation>
    <scope>NUCLEOTIDE SEQUENCE [LARGE SCALE GENOMIC DNA]</scope>
    <source>
        <strain evidence="2 3">01</strain>
    </source>
</reference>